<dbReference type="InterPro" id="IPR007515">
    <property type="entry name" value="Mss4"/>
</dbReference>
<dbReference type="FunFam" id="2.170.150.10:FF:000005">
    <property type="entry name" value="Guanine nucleotide exchange factor MSS4"/>
    <property type="match status" value="1"/>
</dbReference>
<reference evidence="6" key="1">
    <citation type="journal article" date="2011" name="Genome Biol.">
        <title>Comparative genomics of the social amoebae Dictyostelium discoideum and Dictyostelium purpureum.</title>
        <authorList>
            <consortium name="US DOE Joint Genome Institute (JGI-PGF)"/>
            <person name="Sucgang R."/>
            <person name="Kuo A."/>
            <person name="Tian X."/>
            <person name="Salerno W."/>
            <person name="Parikh A."/>
            <person name="Feasley C.L."/>
            <person name="Dalin E."/>
            <person name="Tu H."/>
            <person name="Huang E."/>
            <person name="Barry K."/>
            <person name="Lindquist E."/>
            <person name="Shapiro H."/>
            <person name="Bruce D."/>
            <person name="Schmutz J."/>
            <person name="Salamov A."/>
            <person name="Fey P."/>
            <person name="Gaudet P."/>
            <person name="Anjard C."/>
            <person name="Babu M.M."/>
            <person name="Basu S."/>
            <person name="Bushmanova Y."/>
            <person name="van der Wel H."/>
            <person name="Katoh-Kurasawa M."/>
            <person name="Dinh C."/>
            <person name="Coutinho P.M."/>
            <person name="Saito T."/>
            <person name="Elias M."/>
            <person name="Schaap P."/>
            <person name="Kay R.R."/>
            <person name="Henrissat B."/>
            <person name="Eichinger L."/>
            <person name="Rivero F."/>
            <person name="Putnam N.H."/>
            <person name="West C.M."/>
            <person name="Loomis W.F."/>
            <person name="Chisholm R.L."/>
            <person name="Shaulsky G."/>
            <person name="Strassmann J.E."/>
            <person name="Queller D.C."/>
            <person name="Kuspa A."/>
            <person name="Grigoriev I.V."/>
        </authorList>
    </citation>
    <scope>NUCLEOTIDE SEQUENCE [LARGE SCALE GENOMIC DNA]</scope>
    <source>
        <strain evidence="6">QSDP1</strain>
    </source>
</reference>
<evidence type="ECO:0000313" key="5">
    <source>
        <dbReference type="EMBL" id="EGC37362.1"/>
    </source>
</evidence>
<dbReference type="Gene3D" id="2.170.150.10">
    <property type="entry name" value="Metal Binding Protein, Guanine Nucleotide Exchange Factor, Chain A"/>
    <property type="match status" value="1"/>
</dbReference>
<sequence>MENDNNNQQPQEEEPQLIEREIEGVTVLPPPFIQDPITNETTIIQKEEAEPAKETRNEEGFLLKTIHCRLCDCKILTPKNAKLVEKQITLINKKQSNTAEDLKYMWFLPDMFQFENIAFTKDVNSTHKYLSCAECEQEVIGIHYIGSKENYVAHDRIIYK</sequence>
<dbReference type="Pfam" id="PF04421">
    <property type="entry name" value="Mss4"/>
    <property type="match status" value="1"/>
</dbReference>
<evidence type="ECO:0000256" key="4">
    <source>
        <dbReference type="SAM" id="MobiDB-lite"/>
    </source>
</evidence>
<dbReference type="InterPro" id="IPR011323">
    <property type="entry name" value="Mss4/transl-control_tumour"/>
</dbReference>
<dbReference type="STRING" id="5786.F0ZFC8"/>
<evidence type="ECO:0000256" key="1">
    <source>
        <dbReference type="ARBA" id="ARBA00022448"/>
    </source>
</evidence>
<keyword evidence="3" id="KW-0653">Protein transport</keyword>
<organism evidence="5 6">
    <name type="scientific">Dictyostelium purpureum</name>
    <name type="common">Slime mold</name>
    <dbReference type="NCBI Taxonomy" id="5786"/>
    <lineage>
        <taxon>Eukaryota</taxon>
        <taxon>Amoebozoa</taxon>
        <taxon>Evosea</taxon>
        <taxon>Eumycetozoa</taxon>
        <taxon>Dictyostelia</taxon>
        <taxon>Dictyosteliales</taxon>
        <taxon>Dictyosteliaceae</taxon>
        <taxon>Dictyostelium</taxon>
    </lineage>
</organism>
<feature type="region of interest" description="Disordered" evidence="4">
    <location>
        <begin position="1"/>
        <end position="21"/>
    </location>
</feature>
<dbReference type="GO" id="GO:0005829">
    <property type="term" value="C:cytosol"/>
    <property type="evidence" value="ECO:0000318"/>
    <property type="project" value="GO_Central"/>
</dbReference>
<protein>
    <recommendedName>
        <fullName evidence="7">Mss4-like protein</fullName>
    </recommendedName>
</protein>
<evidence type="ECO:0000256" key="2">
    <source>
        <dbReference type="ARBA" id="ARBA00022658"/>
    </source>
</evidence>
<dbReference type="OMA" id="MWFLPDM"/>
<dbReference type="OrthoDB" id="30840at2759"/>
<dbReference type="GeneID" id="10499975"/>
<accession>F0ZFC8</accession>
<name>F0ZFC8_DICPU</name>
<dbReference type="VEuPathDB" id="AmoebaDB:DICPUDRAFT_150060"/>
<proteinExistence type="predicted"/>
<dbReference type="AlphaFoldDB" id="F0ZFC8"/>
<dbReference type="PROSITE" id="PS51796">
    <property type="entry name" value="MSS4"/>
    <property type="match status" value="1"/>
</dbReference>
<dbReference type="EMBL" id="GL871001">
    <property type="protein sequence ID" value="EGC37362.1"/>
    <property type="molecule type" value="Genomic_DNA"/>
</dbReference>
<dbReference type="GO" id="GO:0006892">
    <property type="term" value="P:post-Golgi vesicle-mediated transport"/>
    <property type="evidence" value="ECO:0000318"/>
    <property type="project" value="GO_Central"/>
</dbReference>
<dbReference type="InterPro" id="IPR011057">
    <property type="entry name" value="Mss4-like_sf"/>
</dbReference>
<dbReference type="FunCoup" id="F0ZFC8">
    <property type="interactions" value="27"/>
</dbReference>
<dbReference type="GO" id="GO:0005085">
    <property type="term" value="F:guanyl-nucleotide exchange factor activity"/>
    <property type="evidence" value="ECO:0000318"/>
    <property type="project" value="GO_Central"/>
</dbReference>
<evidence type="ECO:0008006" key="7">
    <source>
        <dbReference type="Google" id="ProtNLM"/>
    </source>
</evidence>
<keyword evidence="1" id="KW-0813">Transport</keyword>
<keyword evidence="2" id="KW-0344">Guanine-nucleotide releasing factor</keyword>
<dbReference type="PANTHER" id="PTHR13276:SF0">
    <property type="entry name" value="GUANINE NUCLEOTIDE EXCHANGE FACTOR MSS4"/>
    <property type="match status" value="1"/>
</dbReference>
<dbReference type="GO" id="GO:0016020">
    <property type="term" value="C:membrane"/>
    <property type="evidence" value="ECO:0000318"/>
    <property type="project" value="GO_Central"/>
</dbReference>
<evidence type="ECO:0000313" key="6">
    <source>
        <dbReference type="Proteomes" id="UP000001064"/>
    </source>
</evidence>
<keyword evidence="6" id="KW-1185">Reference proteome</keyword>
<dbReference type="GO" id="GO:0007264">
    <property type="term" value="P:small GTPase-mediated signal transduction"/>
    <property type="evidence" value="ECO:0007669"/>
    <property type="project" value="InterPro"/>
</dbReference>
<feature type="compositionally biased region" description="Low complexity" evidence="4">
    <location>
        <begin position="1"/>
        <end position="10"/>
    </location>
</feature>
<dbReference type="InParanoid" id="F0ZFC8"/>
<dbReference type="PANTHER" id="PTHR13276">
    <property type="entry name" value="GUANINE NUCLEOTIDE EXCHANGE FACTOR MSS4"/>
    <property type="match status" value="1"/>
</dbReference>
<evidence type="ECO:0000256" key="3">
    <source>
        <dbReference type="ARBA" id="ARBA00022927"/>
    </source>
</evidence>
<dbReference type="GO" id="GO:0008270">
    <property type="term" value="F:zinc ion binding"/>
    <property type="evidence" value="ECO:0000318"/>
    <property type="project" value="GO_Central"/>
</dbReference>
<dbReference type="SUPFAM" id="SSF51316">
    <property type="entry name" value="Mss4-like"/>
    <property type="match status" value="1"/>
</dbReference>
<dbReference type="eggNOG" id="KOG4113">
    <property type="taxonomic scope" value="Eukaryota"/>
</dbReference>
<dbReference type="GO" id="GO:0015031">
    <property type="term" value="P:protein transport"/>
    <property type="evidence" value="ECO:0007669"/>
    <property type="project" value="UniProtKB-KW"/>
</dbReference>
<gene>
    <name evidence="5" type="ORF">DICPUDRAFT_150060</name>
</gene>
<dbReference type="Proteomes" id="UP000001064">
    <property type="component" value="Unassembled WGS sequence"/>
</dbReference>
<dbReference type="RefSeq" id="XP_003286103.1">
    <property type="nucleotide sequence ID" value="XM_003286055.1"/>
</dbReference>
<dbReference type="KEGG" id="dpp:DICPUDRAFT_150060"/>